<name>A0A378MZ64_MANHA</name>
<sequence length="56" mass="6406">MKNEFYNQHPLKMAEMIRADLATQNLEVEIRAVSELIWCNSFANKSADYDLILGGC</sequence>
<evidence type="ECO:0000313" key="1">
    <source>
        <dbReference type="EMBL" id="STY61490.1"/>
    </source>
</evidence>
<reference evidence="1 2" key="1">
    <citation type="submission" date="2018-06" db="EMBL/GenBank/DDBJ databases">
        <authorList>
            <consortium name="Pathogen Informatics"/>
            <person name="Doyle S."/>
        </authorList>
    </citation>
    <scope>NUCLEOTIDE SEQUENCE [LARGE SCALE GENOMIC DNA]</scope>
    <source>
        <strain evidence="1 2">NCTC10638</strain>
    </source>
</reference>
<dbReference type="Proteomes" id="UP000254802">
    <property type="component" value="Unassembled WGS sequence"/>
</dbReference>
<protein>
    <submittedName>
        <fullName evidence="1">Uncharacterized protein</fullName>
    </submittedName>
</protein>
<gene>
    <name evidence="1" type="ORF">NCTC10638_02707</name>
</gene>
<evidence type="ECO:0000313" key="2">
    <source>
        <dbReference type="Proteomes" id="UP000254802"/>
    </source>
</evidence>
<dbReference type="EMBL" id="UGPN01000002">
    <property type="protein sequence ID" value="STY61490.1"/>
    <property type="molecule type" value="Genomic_DNA"/>
</dbReference>
<dbReference type="AlphaFoldDB" id="A0A378MZ64"/>
<accession>A0A378MZ64</accession>
<proteinExistence type="predicted"/>
<organism evidence="1 2">
    <name type="scientific">Mannheimia haemolytica</name>
    <name type="common">Pasteurella haemolytica</name>
    <dbReference type="NCBI Taxonomy" id="75985"/>
    <lineage>
        <taxon>Bacteria</taxon>
        <taxon>Pseudomonadati</taxon>
        <taxon>Pseudomonadota</taxon>
        <taxon>Gammaproteobacteria</taxon>
        <taxon>Pasteurellales</taxon>
        <taxon>Pasteurellaceae</taxon>
        <taxon>Mannheimia</taxon>
    </lineage>
</organism>